<dbReference type="PROSITE" id="PS50994">
    <property type="entry name" value="INTEGRASE"/>
    <property type="match status" value="1"/>
</dbReference>
<gene>
    <name evidence="3" type="ORF">NTEN_LOCUS2506</name>
</gene>
<reference evidence="3 4" key="1">
    <citation type="submission" date="2020-02" db="EMBL/GenBank/DDBJ databases">
        <authorList>
            <person name="Ferguson B K."/>
        </authorList>
    </citation>
    <scope>NUCLEOTIDE SEQUENCE [LARGE SCALE GENOMIC DNA]</scope>
</reference>
<dbReference type="InterPro" id="IPR050951">
    <property type="entry name" value="Retrovirus_Pol_polyprotein"/>
</dbReference>
<dbReference type="FunFam" id="1.10.340.70:FF:000003">
    <property type="entry name" value="Protein CBG25708"/>
    <property type="match status" value="1"/>
</dbReference>
<organism evidence="3 4">
    <name type="scientific">Nesidiocoris tenuis</name>
    <dbReference type="NCBI Taxonomy" id="355587"/>
    <lineage>
        <taxon>Eukaryota</taxon>
        <taxon>Metazoa</taxon>
        <taxon>Ecdysozoa</taxon>
        <taxon>Arthropoda</taxon>
        <taxon>Hexapoda</taxon>
        <taxon>Insecta</taxon>
        <taxon>Pterygota</taxon>
        <taxon>Neoptera</taxon>
        <taxon>Paraneoptera</taxon>
        <taxon>Hemiptera</taxon>
        <taxon>Heteroptera</taxon>
        <taxon>Panheteroptera</taxon>
        <taxon>Cimicomorpha</taxon>
        <taxon>Miridae</taxon>
        <taxon>Dicyphina</taxon>
        <taxon>Nesidiocoris</taxon>
    </lineage>
</organism>
<dbReference type="GO" id="GO:0015074">
    <property type="term" value="P:DNA integration"/>
    <property type="evidence" value="ECO:0007669"/>
    <property type="project" value="InterPro"/>
</dbReference>
<dbReference type="Gene3D" id="1.10.340.70">
    <property type="match status" value="1"/>
</dbReference>
<dbReference type="Pfam" id="PF17921">
    <property type="entry name" value="Integrase_H2C2"/>
    <property type="match status" value="1"/>
</dbReference>
<feature type="domain" description="Integrase catalytic" evidence="2">
    <location>
        <begin position="175"/>
        <end position="327"/>
    </location>
</feature>
<sequence length="434" mass="49865">MEWKQGKTHIIPDCLSRTPVTTPKDDDLLAEVDGPFVHNIQLELQDPILKDIAEIGKADNEYQDLKNQVLEGFPLRKENLRNNLKPYWKVKDSLTLDGDLLLKGCQLIIPKAARKNVLDQLHKSHQGIEKTKRRARQTVYWPAMNSDIQNTIEACASCQERRPSLPKEPMISDPQPERPFIDVSMDLFSIGGKYFMVYIDRCSSWPIVCQFGTRCPNSKVIIVCLQKIFTDTGIPIRIRNDGGPQFSSSEFKQFLRKWNISQSFSSPYYPQSNGHAEAAVKVMKALIVKCMNRGILDEETYHAGLLEFRNTPTANGLSPAQILFGHPLRSLVPAHQNAFSPEWQKIPRNEDRGRQQEKTKYWYNKDAKELPLLPPGTSVRIQNPITKKWDQKGTILRRGPYRDYVIKYPCGKEQIRNRRYLKMIPGGRAEGEMF</sequence>
<dbReference type="Gene3D" id="3.30.420.10">
    <property type="entry name" value="Ribonuclease H-like superfamily/Ribonuclease H"/>
    <property type="match status" value="1"/>
</dbReference>
<dbReference type="Proteomes" id="UP000479000">
    <property type="component" value="Unassembled WGS sequence"/>
</dbReference>
<dbReference type="SUPFAM" id="SSF53098">
    <property type="entry name" value="Ribonuclease H-like"/>
    <property type="match status" value="1"/>
</dbReference>
<evidence type="ECO:0000256" key="1">
    <source>
        <dbReference type="ARBA" id="ARBA00012493"/>
    </source>
</evidence>
<dbReference type="InterPro" id="IPR041588">
    <property type="entry name" value="Integrase_H2C2"/>
</dbReference>
<dbReference type="Pfam" id="PF00665">
    <property type="entry name" value="rve"/>
    <property type="match status" value="1"/>
</dbReference>
<evidence type="ECO:0000313" key="3">
    <source>
        <dbReference type="EMBL" id="CAA9995734.1"/>
    </source>
</evidence>
<evidence type="ECO:0000313" key="4">
    <source>
        <dbReference type="Proteomes" id="UP000479000"/>
    </source>
</evidence>
<dbReference type="AlphaFoldDB" id="A0A6H5G1Z3"/>
<dbReference type="PANTHER" id="PTHR37984:SF7">
    <property type="entry name" value="INTEGRASE CATALYTIC DOMAIN-CONTAINING PROTEIN"/>
    <property type="match status" value="1"/>
</dbReference>
<dbReference type="InterPro" id="IPR036397">
    <property type="entry name" value="RNaseH_sf"/>
</dbReference>
<dbReference type="EMBL" id="CADCXU010003989">
    <property type="protein sequence ID" value="CAA9995734.1"/>
    <property type="molecule type" value="Genomic_DNA"/>
</dbReference>
<keyword evidence="4" id="KW-1185">Reference proteome</keyword>
<accession>A0A6H5G1Z3</accession>
<dbReference type="PANTHER" id="PTHR37984">
    <property type="entry name" value="PROTEIN CBG26694"/>
    <property type="match status" value="1"/>
</dbReference>
<dbReference type="GO" id="GO:0003964">
    <property type="term" value="F:RNA-directed DNA polymerase activity"/>
    <property type="evidence" value="ECO:0007669"/>
    <property type="project" value="UniProtKB-EC"/>
</dbReference>
<protein>
    <recommendedName>
        <fullName evidence="1">RNA-directed DNA polymerase</fullName>
        <ecNumber evidence="1">2.7.7.49</ecNumber>
    </recommendedName>
</protein>
<dbReference type="InterPro" id="IPR012337">
    <property type="entry name" value="RNaseH-like_sf"/>
</dbReference>
<dbReference type="GO" id="GO:0003676">
    <property type="term" value="F:nucleic acid binding"/>
    <property type="evidence" value="ECO:0007669"/>
    <property type="project" value="InterPro"/>
</dbReference>
<dbReference type="InterPro" id="IPR001584">
    <property type="entry name" value="Integrase_cat-core"/>
</dbReference>
<name>A0A6H5G1Z3_9HEMI</name>
<evidence type="ECO:0000259" key="2">
    <source>
        <dbReference type="PROSITE" id="PS50994"/>
    </source>
</evidence>
<dbReference type="OrthoDB" id="6618553at2759"/>
<dbReference type="FunFam" id="3.30.420.10:FF:000063">
    <property type="entry name" value="Retrovirus-related Pol polyprotein from transposon 297-like Protein"/>
    <property type="match status" value="1"/>
</dbReference>
<dbReference type="EC" id="2.7.7.49" evidence="1"/>
<proteinExistence type="predicted"/>